<dbReference type="EMBL" id="AP015034">
    <property type="protein sequence ID" value="BAT74095.1"/>
    <property type="molecule type" value="Genomic_DNA"/>
</dbReference>
<name>A0A0S3R0K7_PHAAN</name>
<dbReference type="Proteomes" id="UP000291084">
    <property type="component" value="Chromosome 1"/>
</dbReference>
<keyword evidence="2" id="KW-1185">Reference proteome</keyword>
<evidence type="ECO:0000313" key="1">
    <source>
        <dbReference type="EMBL" id="BAT74095.1"/>
    </source>
</evidence>
<reference evidence="1 2" key="1">
    <citation type="journal article" date="2015" name="Sci. Rep.">
        <title>The power of single molecule real-time sequencing technology in the de novo assembly of a eukaryotic genome.</title>
        <authorList>
            <person name="Sakai H."/>
            <person name="Naito K."/>
            <person name="Ogiso-Tanaka E."/>
            <person name="Takahashi Y."/>
            <person name="Iseki K."/>
            <person name="Muto C."/>
            <person name="Satou K."/>
            <person name="Teruya K."/>
            <person name="Shiroma A."/>
            <person name="Shimoji M."/>
            <person name="Hirano T."/>
            <person name="Itoh T."/>
            <person name="Kaga A."/>
            <person name="Tomooka N."/>
        </authorList>
    </citation>
    <scope>NUCLEOTIDE SEQUENCE [LARGE SCALE GENOMIC DNA]</scope>
    <source>
        <strain evidence="2">cv. Shumari</strain>
    </source>
</reference>
<evidence type="ECO:0000313" key="2">
    <source>
        <dbReference type="Proteomes" id="UP000291084"/>
    </source>
</evidence>
<dbReference type="AlphaFoldDB" id="A0A0S3R0K7"/>
<accession>A0A0S3R0K7</accession>
<protein>
    <submittedName>
        <fullName evidence="1">Uncharacterized protein</fullName>
    </submittedName>
</protein>
<organism evidence="1 2">
    <name type="scientific">Vigna angularis var. angularis</name>
    <dbReference type="NCBI Taxonomy" id="157739"/>
    <lineage>
        <taxon>Eukaryota</taxon>
        <taxon>Viridiplantae</taxon>
        <taxon>Streptophyta</taxon>
        <taxon>Embryophyta</taxon>
        <taxon>Tracheophyta</taxon>
        <taxon>Spermatophyta</taxon>
        <taxon>Magnoliopsida</taxon>
        <taxon>eudicotyledons</taxon>
        <taxon>Gunneridae</taxon>
        <taxon>Pentapetalae</taxon>
        <taxon>rosids</taxon>
        <taxon>fabids</taxon>
        <taxon>Fabales</taxon>
        <taxon>Fabaceae</taxon>
        <taxon>Papilionoideae</taxon>
        <taxon>50 kb inversion clade</taxon>
        <taxon>NPAAA clade</taxon>
        <taxon>indigoferoid/millettioid clade</taxon>
        <taxon>Phaseoleae</taxon>
        <taxon>Vigna</taxon>
    </lineage>
</organism>
<sequence length="94" mass="10870">MITIILRTKIIDIQPKVSPYLYGSLLSFLSHVTAPRSPSSSFSFLFNGFPQRTHNFLMVLVFQRLSTLSLSRLSQFFLSSPSLLMYFYSQRNKL</sequence>
<gene>
    <name evidence="1" type="primary">Vigan.01G169300</name>
    <name evidence="1" type="ORF">VIGAN_01169300</name>
</gene>
<proteinExistence type="predicted"/>